<reference evidence="2 3" key="1">
    <citation type="journal article" date="2017" name="Curr. Biol.">
        <title>Genome architecture and evolution of a unichromosomal asexual nematode.</title>
        <authorList>
            <person name="Fradin H."/>
            <person name="Zegar C."/>
            <person name="Gutwein M."/>
            <person name="Lucas J."/>
            <person name="Kovtun M."/>
            <person name="Corcoran D."/>
            <person name="Baugh L.R."/>
            <person name="Kiontke K."/>
            <person name="Gunsalus K."/>
            <person name="Fitch D.H."/>
            <person name="Piano F."/>
        </authorList>
    </citation>
    <scope>NUCLEOTIDE SEQUENCE [LARGE SCALE GENOMIC DNA]</scope>
    <source>
        <strain evidence="2">PF1309</strain>
    </source>
</reference>
<dbReference type="EMBL" id="LIAE01005059">
    <property type="protein sequence ID" value="PAV93559.1"/>
    <property type="molecule type" value="Genomic_DNA"/>
</dbReference>
<proteinExistence type="predicted"/>
<keyword evidence="3" id="KW-1185">Reference proteome</keyword>
<accession>A0A2A2M566</accession>
<evidence type="ECO:0000256" key="1">
    <source>
        <dbReference type="SAM" id="Phobius"/>
    </source>
</evidence>
<keyword evidence="1" id="KW-0812">Transmembrane</keyword>
<evidence type="ECO:0000313" key="3">
    <source>
        <dbReference type="Proteomes" id="UP000218231"/>
    </source>
</evidence>
<organism evidence="2 3">
    <name type="scientific">Diploscapter pachys</name>
    <dbReference type="NCBI Taxonomy" id="2018661"/>
    <lineage>
        <taxon>Eukaryota</taxon>
        <taxon>Metazoa</taxon>
        <taxon>Ecdysozoa</taxon>
        <taxon>Nematoda</taxon>
        <taxon>Chromadorea</taxon>
        <taxon>Rhabditida</taxon>
        <taxon>Rhabditina</taxon>
        <taxon>Rhabditomorpha</taxon>
        <taxon>Rhabditoidea</taxon>
        <taxon>Rhabditidae</taxon>
        <taxon>Diploscapter</taxon>
    </lineage>
</organism>
<name>A0A2A2M566_9BILA</name>
<gene>
    <name evidence="2" type="ORF">WR25_08724</name>
</gene>
<protein>
    <submittedName>
        <fullName evidence="2">Uncharacterized protein</fullName>
    </submittedName>
</protein>
<keyword evidence="1" id="KW-0472">Membrane</keyword>
<dbReference type="Proteomes" id="UP000218231">
    <property type="component" value="Unassembled WGS sequence"/>
</dbReference>
<evidence type="ECO:0000313" key="2">
    <source>
        <dbReference type="EMBL" id="PAV93559.1"/>
    </source>
</evidence>
<dbReference type="AlphaFoldDB" id="A0A2A2M566"/>
<sequence>MAVTAILAVLRRLFSLMLHRQVVVLGIEERCTGAAVVGVVGIALAALLAGNGRVVFPQRVSRGLSAHGKATANLAS</sequence>
<comment type="caution">
    <text evidence="2">The sequence shown here is derived from an EMBL/GenBank/DDBJ whole genome shotgun (WGS) entry which is preliminary data.</text>
</comment>
<feature type="transmembrane region" description="Helical" evidence="1">
    <location>
        <begin position="34"/>
        <end position="56"/>
    </location>
</feature>
<keyword evidence="1" id="KW-1133">Transmembrane helix</keyword>